<dbReference type="Pfam" id="PF03739">
    <property type="entry name" value="LptF_LptG"/>
    <property type="match status" value="1"/>
</dbReference>
<dbReference type="eggNOG" id="COG0795">
    <property type="taxonomic scope" value="Bacteria"/>
</dbReference>
<feature type="transmembrane region" description="Helical" evidence="6">
    <location>
        <begin position="277"/>
        <end position="295"/>
    </location>
</feature>
<sequence>MTKFNKYIIKLFVQYTVIVQVFVAIITLIANTFQHTKMLSEYNISFMTLIVYDLMKTPYLLYTTMPMTIVISTMLVMVTLLKNNELIAYVSLGGKIRNLAYPFIVSGIFLSVLLYFSADVINPKIMLERERFAYENIKNRTFNVSGKLTDMWLKESDSSFININLMDPTEKKIIGITEYHLNNNFQVDYIVTYDSAEYYEGKWIEKNKKVFAMDPVPVMTDSAEEVIQERELFDELTSLPVLSPKFLSLKEVRRTAEIMKKQDINTAKYYLQLYKSYAHALSVIVIILVIFPLCIGFNRNHSYIAVASKSLFTGFAYWMLMASFQSLGKTGLFSPLAANFIPIGAFFILALALIYRRERAL</sequence>
<keyword evidence="8" id="KW-1185">Reference proteome</keyword>
<keyword evidence="5 6" id="KW-0472">Membrane</keyword>
<proteinExistence type="predicted"/>
<dbReference type="PANTHER" id="PTHR33529">
    <property type="entry name" value="SLR0882 PROTEIN-RELATED"/>
    <property type="match status" value="1"/>
</dbReference>
<dbReference type="PANTHER" id="PTHR33529:SF6">
    <property type="entry name" value="YJGP_YJGQ FAMILY PERMEASE"/>
    <property type="match status" value="1"/>
</dbReference>
<dbReference type="InParanoid" id="D4H8C5"/>
<accession>D4H8C5</accession>
<dbReference type="PaxDb" id="522772-Dacet_1505"/>
<evidence type="ECO:0000313" key="7">
    <source>
        <dbReference type="EMBL" id="ADD68274.1"/>
    </source>
</evidence>
<feature type="transmembrane region" description="Helical" evidence="6">
    <location>
        <begin position="59"/>
        <end position="78"/>
    </location>
</feature>
<reference evidence="7 8" key="1">
    <citation type="journal article" date="2010" name="Stand. Genomic Sci.">
        <title>Complete genome sequence of Denitrovibrio acetiphilus type strain (N2460).</title>
        <authorList>
            <person name="Kiss H."/>
            <person name="Lang E."/>
            <person name="Lapidus A."/>
            <person name="Copeland A."/>
            <person name="Nolan M."/>
            <person name="Glavina Del Rio T."/>
            <person name="Chen F."/>
            <person name="Lucas S."/>
            <person name="Tice H."/>
            <person name="Cheng J.F."/>
            <person name="Han C."/>
            <person name="Goodwin L."/>
            <person name="Pitluck S."/>
            <person name="Liolios K."/>
            <person name="Pati A."/>
            <person name="Ivanova N."/>
            <person name="Mavromatis K."/>
            <person name="Chen A."/>
            <person name="Palaniappan K."/>
            <person name="Land M."/>
            <person name="Hauser L."/>
            <person name="Chang Y.J."/>
            <person name="Jeffries C.D."/>
            <person name="Detter J.C."/>
            <person name="Brettin T."/>
            <person name="Spring S."/>
            <person name="Rohde M."/>
            <person name="Goker M."/>
            <person name="Woyke T."/>
            <person name="Bristow J."/>
            <person name="Eisen J.A."/>
            <person name="Markowitz V."/>
            <person name="Hugenholtz P."/>
            <person name="Kyrpides N.C."/>
            <person name="Klenk H.P."/>
        </authorList>
    </citation>
    <scope>NUCLEOTIDE SEQUENCE [LARGE SCALE GENOMIC DNA]</scope>
    <source>
        <strain evidence="8">DSM 12809 / NBRC 114555 / N2460</strain>
    </source>
</reference>
<comment type="subcellular location">
    <subcellularLocation>
        <location evidence="1">Cell membrane</location>
        <topology evidence="1">Multi-pass membrane protein</topology>
    </subcellularLocation>
</comment>
<evidence type="ECO:0000256" key="1">
    <source>
        <dbReference type="ARBA" id="ARBA00004651"/>
    </source>
</evidence>
<evidence type="ECO:0000256" key="3">
    <source>
        <dbReference type="ARBA" id="ARBA00022692"/>
    </source>
</evidence>
<dbReference type="AlphaFoldDB" id="D4H8C5"/>
<feature type="transmembrane region" description="Helical" evidence="6">
    <location>
        <begin position="332"/>
        <end position="355"/>
    </location>
</feature>
<dbReference type="GO" id="GO:0043190">
    <property type="term" value="C:ATP-binding cassette (ABC) transporter complex"/>
    <property type="evidence" value="ECO:0007669"/>
    <property type="project" value="TreeGrafter"/>
</dbReference>
<dbReference type="FunCoup" id="D4H8C5">
    <property type="interactions" value="189"/>
</dbReference>
<organism evidence="7 8">
    <name type="scientific">Denitrovibrio acetiphilus (strain DSM 12809 / NBRC 114555 / N2460)</name>
    <dbReference type="NCBI Taxonomy" id="522772"/>
    <lineage>
        <taxon>Bacteria</taxon>
        <taxon>Pseudomonadati</taxon>
        <taxon>Deferribacterota</taxon>
        <taxon>Deferribacteres</taxon>
        <taxon>Deferribacterales</taxon>
        <taxon>Geovibrionaceae</taxon>
        <taxon>Denitrovibrio</taxon>
    </lineage>
</organism>
<feature type="transmembrane region" description="Helical" evidence="6">
    <location>
        <begin position="99"/>
        <end position="118"/>
    </location>
</feature>
<gene>
    <name evidence="7" type="ordered locus">Dacet_1505</name>
</gene>
<evidence type="ECO:0000256" key="2">
    <source>
        <dbReference type="ARBA" id="ARBA00022475"/>
    </source>
</evidence>
<feature type="transmembrane region" description="Helical" evidence="6">
    <location>
        <begin position="12"/>
        <end position="33"/>
    </location>
</feature>
<dbReference type="InterPro" id="IPR005495">
    <property type="entry name" value="LptG/LptF_permease"/>
</dbReference>
<name>D4H8C5_DENA2</name>
<evidence type="ECO:0000313" key="8">
    <source>
        <dbReference type="Proteomes" id="UP000002012"/>
    </source>
</evidence>
<evidence type="ECO:0000256" key="4">
    <source>
        <dbReference type="ARBA" id="ARBA00022989"/>
    </source>
</evidence>
<keyword evidence="4 6" id="KW-1133">Transmembrane helix</keyword>
<dbReference type="HOGENOM" id="CLU_028799_1_1_0"/>
<dbReference type="STRING" id="522772.Dacet_1505"/>
<dbReference type="KEGG" id="dap:Dacet_1505"/>
<keyword evidence="2" id="KW-1003">Cell membrane</keyword>
<dbReference type="Proteomes" id="UP000002012">
    <property type="component" value="Chromosome"/>
</dbReference>
<protein>
    <submittedName>
        <fullName evidence="7">Permease YjgP/YjgQ family protein</fullName>
    </submittedName>
</protein>
<evidence type="ECO:0000256" key="6">
    <source>
        <dbReference type="SAM" id="Phobius"/>
    </source>
</evidence>
<feature type="transmembrane region" description="Helical" evidence="6">
    <location>
        <begin position="302"/>
        <end position="320"/>
    </location>
</feature>
<dbReference type="GO" id="GO:0015920">
    <property type="term" value="P:lipopolysaccharide transport"/>
    <property type="evidence" value="ECO:0007669"/>
    <property type="project" value="TreeGrafter"/>
</dbReference>
<keyword evidence="3 6" id="KW-0812">Transmembrane</keyword>
<dbReference type="RefSeq" id="WP_013010788.1">
    <property type="nucleotide sequence ID" value="NC_013943.1"/>
</dbReference>
<dbReference type="EMBL" id="CP001968">
    <property type="protein sequence ID" value="ADD68274.1"/>
    <property type="molecule type" value="Genomic_DNA"/>
</dbReference>
<evidence type="ECO:0000256" key="5">
    <source>
        <dbReference type="ARBA" id="ARBA00023136"/>
    </source>
</evidence>